<reference evidence="1 2" key="1">
    <citation type="submission" date="2024-01" db="EMBL/GenBank/DDBJ databases">
        <title>The genome of the rayed Mediterranean limpet Patella caerulea (Linnaeus, 1758).</title>
        <authorList>
            <person name="Anh-Thu Weber A."/>
            <person name="Halstead-Nussloch G."/>
        </authorList>
    </citation>
    <scope>NUCLEOTIDE SEQUENCE [LARGE SCALE GENOMIC DNA]</scope>
    <source>
        <strain evidence="1">AATW-2023a</strain>
        <tissue evidence="1">Whole specimen</tissue>
    </source>
</reference>
<organism evidence="1 2">
    <name type="scientific">Patella caerulea</name>
    <name type="common">Rayed Mediterranean limpet</name>
    <dbReference type="NCBI Taxonomy" id="87958"/>
    <lineage>
        <taxon>Eukaryota</taxon>
        <taxon>Metazoa</taxon>
        <taxon>Spiralia</taxon>
        <taxon>Lophotrochozoa</taxon>
        <taxon>Mollusca</taxon>
        <taxon>Gastropoda</taxon>
        <taxon>Patellogastropoda</taxon>
        <taxon>Patelloidea</taxon>
        <taxon>Patellidae</taxon>
        <taxon>Patella</taxon>
    </lineage>
</organism>
<gene>
    <name evidence="1" type="ORF">SNE40_018290</name>
</gene>
<comment type="caution">
    <text evidence="1">The sequence shown here is derived from an EMBL/GenBank/DDBJ whole genome shotgun (WGS) entry which is preliminary data.</text>
</comment>
<sequence>MEKEVSGDIGIHGYEDDHALRKSFCASNIDQERIAMQSLEENTSSIKIWMGANRLKLNLYYLVTGNSYRNARLHLSTSTGTPSIDHQVSSTWV</sequence>
<protein>
    <submittedName>
        <fullName evidence="1">Uncharacterized protein</fullName>
    </submittedName>
</protein>
<evidence type="ECO:0000313" key="2">
    <source>
        <dbReference type="Proteomes" id="UP001347796"/>
    </source>
</evidence>
<keyword evidence="2" id="KW-1185">Reference proteome</keyword>
<accession>A0AAN8PGY5</accession>
<evidence type="ECO:0000313" key="1">
    <source>
        <dbReference type="EMBL" id="KAK6171866.1"/>
    </source>
</evidence>
<dbReference type="Proteomes" id="UP001347796">
    <property type="component" value="Unassembled WGS sequence"/>
</dbReference>
<name>A0AAN8PGY5_PATCE</name>
<proteinExistence type="predicted"/>
<dbReference type="AlphaFoldDB" id="A0AAN8PGY5"/>
<dbReference type="EMBL" id="JAZGQO010000013">
    <property type="protein sequence ID" value="KAK6171866.1"/>
    <property type="molecule type" value="Genomic_DNA"/>
</dbReference>